<protein>
    <submittedName>
        <fullName evidence="2">Uncharacterized protein</fullName>
    </submittedName>
</protein>
<organism evidence="2 3">
    <name type="scientific">Pleurodeles waltl</name>
    <name type="common">Iberian ribbed newt</name>
    <dbReference type="NCBI Taxonomy" id="8319"/>
    <lineage>
        <taxon>Eukaryota</taxon>
        <taxon>Metazoa</taxon>
        <taxon>Chordata</taxon>
        <taxon>Craniata</taxon>
        <taxon>Vertebrata</taxon>
        <taxon>Euteleostomi</taxon>
        <taxon>Amphibia</taxon>
        <taxon>Batrachia</taxon>
        <taxon>Caudata</taxon>
        <taxon>Salamandroidea</taxon>
        <taxon>Salamandridae</taxon>
        <taxon>Pleurodelinae</taxon>
        <taxon>Pleurodeles</taxon>
    </lineage>
</organism>
<feature type="region of interest" description="Disordered" evidence="1">
    <location>
        <begin position="1"/>
        <end position="49"/>
    </location>
</feature>
<proteinExistence type="predicted"/>
<sequence length="49" mass="4941">LRTTAEGKQPAGPQRLPPPAAPDPPAGAPPDHGRLPAYPAVEPEAVLPA</sequence>
<feature type="non-terminal residue" evidence="2">
    <location>
        <position position="49"/>
    </location>
</feature>
<feature type="non-terminal residue" evidence="2">
    <location>
        <position position="1"/>
    </location>
</feature>
<feature type="compositionally biased region" description="Pro residues" evidence="1">
    <location>
        <begin position="15"/>
        <end position="28"/>
    </location>
</feature>
<dbReference type="AlphaFoldDB" id="A0AAV7N6V8"/>
<keyword evidence="3" id="KW-1185">Reference proteome</keyword>
<name>A0AAV7N6V8_PLEWA</name>
<accession>A0AAV7N6V8</accession>
<dbReference type="Proteomes" id="UP001066276">
    <property type="component" value="Chromosome 8"/>
</dbReference>
<evidence type="ECO:0000313" key="3">
    <source>
        <dbReference type="Proteomes" id="UP001066276"/>
    </source>
</evidence>
<comment type="caution">
    <text evidence="2">The sequence shown here is derived from an EMBL/GenBank/DDBJ whole genome shotgun (WGS) entry which is preliminary data.</text>
</comment>
<dbReference type="EMBL" id="JANPWB010000012">
    <property type="protein sequence ID" value="KAJ1111777.1"/>
    <property type="molecule type" value="Genomic_DNA"/>
</dbReference>
<reference evidence="2" key="1">
    <citation type="journal article" date="2022" name="bioRxiv">
        <title>Sequencing and chromosome-scale assembly of the giantPleurodeles waltlgenome.</title>
        <authorList>
            <person name="Brown T."/>
            <person name="Elewa A."/>
            <person name="Iarovenko S."/>
            <person name="Subramanian E."/>
            <person name="Araus A.J."/>
            <person name="Petzold A."/>
            <person name="Susuki M."/>
            <person name="Suzuki K.-i.T."/>
            <person name="Hayashi T."/>
            <person name="Toyoda A."/>
            <person name="Oliveira C."/>
            <person name="Osipova E."/>
            <person name="Leigh N.D."/>
            <person name="Simon A."/>
            <person name="Yun M.H."/>
        </authorList>
    </citation>
    <scope>NUCLEOTIDE SEQUENCE</scope>
    <source>
        <strain evidence="2">20211129_DDA</strain>
        <tissue evidence="2">Liver</tissue>
    </source>
</reference>
<evidence type="ECO:0000313" key="2">
    <source>
        <dbReference type="EMBL" id="KAJ1111777.1"/>
    </source>
</evidence>
<evidence type="ECO:0000256" key="1">
    <source>
        <dbReference type="SAM" id="MobiDB-lite"/>
    </source>
</evidence>
<gene>
    <name evidence="2" type="ORF">NDU88_000051</name>
</gene>